<dbReference type="InterPro" id="IPR039426">
    <property type="entry name" value="TonB-dep_rcpt-like"/>
</dbReference>
<dbReference type="PROSITE" id="PS52016">
    <property type="entry name" value="TONB_DEPENDENT_REC_3"/>
    <property type="match status" value="1"/>
</dbReference>
<dbReference type="PANTHER" id="PTHR30069:SF29">
    <property type="entry name" value="HEMOGLOBIN AND HEMOGLOBIN-HAPTOGLOBIN-BINDING PROTEIN 1-RELATED"/>
    <property type="match status" value="1"/>
</dbReference>
<keyword evidence="4 10" id="KW-0812">Transmembrane</keyword>
<name>A0A9W6CXT6_9BACT</name>
<dbReference type="RefSeq" id="WP_281793988.1">
    <property type="nucleotide sequence ID" value="NZ_BSDR01000001.1"/>
</dbReference>
<keyword evidence="8 16" id="KW-0675">Receptor</keyword>
<dbReference type="CDD" id="cd01347">
    <property type="entry name" value="ligand_gated_channel"/>
    <property type="match status" value="1"/>
</dbReference>
<keyword evidence="2 10" id="KW-0813">Transport</keyword>
<dbReference type="Gene3D" id="2.170.130.10">
    <property type="entry name" value="TonB-dependent receptor, plug domain"/>
    <property type="match status" value="1"/>
</dbReference>
<feature type="region of interest" description="Disordered" evidence="12">
    <location>
        <begin position="25"/>
        <end position="51"/>
    </location>
</feature>
<accession>A0A9W6CXT6</accession>
<evidence type="ECO:0000256" key="12">
    <source>
        <dbReference type="SAM" id="MobiDB-lite"/>
    </source>
</evidence>
<dbReference type="InterPro" id="IPR000531">
    <property type="entry name" value="Beta-barrel_TonB"/>
</dbReference>
<dbReference type="Pfam" id="PF07715">
    <property type="entry name" value="Plug"/>
    <property type="match status" value="1"/>
</dbReference>
<evidence type="ECO:0000313" key="17">
    <source>
        <dbReference type="Proteomes" id="UP001144372"/>
    </source>
</evidence>
<evidence type="ECO:0000256" key="6">
    <source>
        <dbReference type="ARBA" id="ARBA00023077"/>
    </source>
</evidence>
<evidence type="ECO:0000256" key="3">
    <source>
        <dbReference type="ARBA" id="ARBA00022452"/>
    </source>
</evidence>
<feature type="domain" description="TonB-dependent receptor plug" evidence="15">
    <location>
        <begin position="68"/>
        <end position="179"/>
    </location>
</feature>
<keyword evidence="17" id="KW-1185">Reference proteome</keyword>
<dbReference type="SUPFAM" id="SSF56935">
    <property type="entry name" value="Porins"/>
    <property type="match status" value="1"/>
</dbReference>
<keyword evidence="3 10" id="KW-1134">Transmembrane beta strand</keyword>
<keyword evidence="7 10" id="KW-0472">Membrane</keyword>
<dbReference type="PANTHER" id="PTHR30069">
    <property type="entry name" value="TONB-DEPENDENT OUTER MEMBRANE RECEPTOR"/>
    <property type="match status" value="1"/>
</dbReference>
<evidence type="ECO:0000256" key="1">
    <source>
        <dbReference type="ARBA" id="ARBA00004571"/>
    </source>
</evidence>
<evidence type="ECO:0000256" key="2">
    <source>
        <dbReference type="ARBA" id="ARBA00022448"/>
    </source>
</evidence>
<proteinExistence type="inferred from homology"/>
<sequence>MKRYFVAVLAVFCLMIPLHSVPAQENEEVTANSAEQEKSGKDEKEASVKETAALEPMVVTATRTETPLSEVTKSVSVVDREDRAVREQYYIPELIDTLPGVIMERNGGPGQFTNISIRGAGAQYTQFQYNGMPLRDAADTQHTLQYFIGDLQSASNLDRIEVLKGTNSTLYGTQAMGGVINIIPERWREGLTVSLRNEMGEYNTFIENGRFAYGQEKYYIDLDPLYTTTDGVKNGGKYGYYYENLGFTAGAGVKLRDDMTLELSNIMYDSDLAMSEHNPSLDKNYQLVKNVADPNSHRESFLNQTGLNFNHQVCSMWDYSVKASYGETERHYFWSKISGDRSNYDGSTSYVEMQHNVHATEWLTLTMGMDYEGASYDGREPLDPGSGIYDPVDFDYDWGGYDLFGQAQFAFFDRSLFFTGGLRYNDHEEFDSKVVGEVSAAYIFKQTDTKIHSHFGTGYRTPSLYEIYGGYIFMGQLITVGNPDLEPEESTSYEFGISQYFLDKKIELGLTWFHIDFDDQIAYDGFANQYVNAKEAQTQGVEASFLTRPCKYFSFGAAYTYADSKYKNDPTDAWIRKEYLPRNKLSFILETYPLERLSMSAKITWQDEKIVPLYDPYWNKIRWEEDSVATVDLAATYKVLKDYKFFKDLDLFMKVENLMDENYSEGGYTMPGRWVYGGLKMVF</sequence>
<feature type="chain" id="PRO_5040728026" evidence="13">
    <location>
        <begin position="24"/>
        <end position="683"/>
    </location>
</feature>
<dbReference type="Gene3D" id="2.40.170.20">
    <property type="entry name" value="TonB-dependent receptor, beta-barrel domain"/>
    <property type="match status" value="1"/>
</dbReference>
<evidence type="ECO:0000313" key="16">
    <source>
        <dbReference type="EMBL" id="GLI34619.1"/>
    </source>
</evidence>
<protein>
    <submittedName>
        <fullName evidence="16">TonB-dependent receptor</fullName>
    </submittedName>
</protein>
<comment type="caution">
    <text evidence="16">The sequence shown here is derived from an EMBL/GenBank/DDBJ whole genome shotgun (WGS) entry which is preliminary data.</text>
</comment>
<organism evidence="16 17">
    <name type="scientific">Desulforhabdus amnigena</name>
    <dbReference type="NCBI Taxonomy" id="40218"/>
    <lineage>
        <taxon>Bacteria</taxon>
        <taxon>Pseudomonadati</taxon>
        <taxon>Thermodesulfobacteriota</taxon>
        <taxon>Syntrophobacteria</taxon>
        <taxon>Syntrophobacterales</taxon>
        <taxon>Syntrophobacteraceae</taxon>
        <taxon>Desulforhabdus</taxon>
    </lineage>
</organism>
<dbReference type="GO" id="GO:0015344">
    <property type="term" value="F:siderophore uptake transmembrane transporter activity"/>
    <property type="evidence" value="ECO:0007669"/>
    <property type="project" value="TreeGrafter"/>
</dbReference>
<dbReference type="InterPro" id="IPR037066">
    <property type="entry name" value="Plug_dom_sf"/>
</dbReference>
<evidence type="ECO:0000256" key="8">
    <source>
        <dbReference type="ARBA" id="ARBA00023170"/>
    </source>
</evidence>
<evidence type="ECO:0000256" key="11">
    <source>
        <dbReference type="RuleBase" id="RU003357"/>
    </source>
</evidence>
<dbReference type="InterPro" id="IPR012910">
    <property type="entry name" value="Plug_dom"/>
</dbReference>
<comment type="similarity">
    <text evidence="10 11">Belongs to the TonB-dependent receptor family.</text>
</comment>
<dbReference type="EMBL" id="BSDR01000001">
    <property type="protein sequence ID" value="GLI34619.1"/>
    <property type="molecule type" value="Genomic_DNA"/>
</dbReference>
<dbReference type="Pfam" id="PF00593">
    <property type="entry name" value="TonB_dep_Rec_b-barrel"/>
    <property type="match status" value="1"/>
</dbReference>
<evidence type="ECO:0000259" key="15">
    <source>
        <dbReference type="Pfam" id="PF07715"/>
    </source>
</evidence>
<keyword evidence="9 10" id="KW-0998">Cell outer membrane</keyword>
<evidence type="ECO:0000256" key="5">
    <source>
        <dbReference type="ARBA" id="ARBA00022729"/>
    </source>
</evidence>
<feature type="domain" description="TonB-dependent receptor-like beta-barrel" evidence="14">
    <location>
        <begin position="236"/>
        <end position="658"/>
    </location>
</feature>
<evidence type="ECO:0000256" key="13">
    <source>
        <dbReference type="SAM" id="SignalP"/>
    </source>
</evidence>
<comment type="subcellular location">
    <subcellularLocation>
        <location evidence="1 10">Cell outer membrane</location>
        <topology evidence="1 10">Multi-pass membrane protein</topology>
    </subcellularLocation>
</comment>
<evidence type="ECO:0000259" key="14">
    <source>
        <dbReference type="Pfam" id="PF00593"/>
    </source>
</evidence>
<evidence type="ECO:0000256" key="9">
    <source>
        <dbReference type="ARBA" id="ARBA00023237"/>
    </source>
</evidence>
<feature type="compositionally biased region" description="Basic and acidic residues" evidence="12">
    <location>
        <begin position="35"/>
        <end position="48"/>
    </location>
</feature>
<dbReference type="Proteomes" id="UP001144372">
    <property type="component" value="Unassembled WGS sequence"/>
</dbReference>
<keyword evidence="5 13" id="KW-0732">Signal</keyword>
<dbReference type="GO" id="GO:0044718">
    <property type="term" value="P:siderophore transmembrane transport"/>
    <property type="evidence" value="ECO:0007669"/>
    <property type="project" value="TreeGrafter"/>
</dbReference>
<keyword evidence="6 11" id="KW-0798">TonB box</keyword>
<evidence type="ECO:0000256" key="7">
    <source>
        <dbReference type="ARBA" id="ARBA00023136"/>
    </source>
</evidence>
<dbReference type="InterPro" id="IPR036942">
    <property type="entry name" value="Beta-barrel_TonB_sf"/>
</dbReference>
<feature type="signal peptide" evidence="13">
    <location>
        <begin position="1"/>
        <end position="23"/>
    </location>
</feature>
<evidence type="ECO:0000256" key="4">
    <source>
        <dbReference type="ARBA" id="ARBA00022692"/>
    </source>
</evidence>
<dbReference type="AlphaFoldDB" id="A0A9W6CXT6"/>
<dbReference type="GO" id="GO:0009279">
    <property type="term" value="C:cell outer membrane"/>
    <property type="evidence" value="ECO:0007669"/>
    <property type="project" value="UniProtKB-SubCell"/>
</dbReference>
<reference evidence="16" key="1">
    <citation type="submission" date="2022-12" db="EMBL/GenBank/DDBJ databases">
        <title>Reference genome sequencing for broad-spectrum identification of bacterial and archaeal isolates by mass spectrometry.</title>
        <authorList>
            <person name="Sekiguchi Y."/>
            <person name="Tourlousse D.M."/>
        </authorList>
    </citation>
    <scope>NUCLEOTIDE SEQUENCE</scope>
    <source>
        <strain evidence="16">ASRB1</strain>
    </source>
</reference>
<evidence type="ECO:0000256" key="10">
    <source>
        <dbReference type="PROSITE-ProRule" id="PRU01360"/>
    </source>
</evidence>
<gene>
    <name evidence="16" type="ORF">DAMNIGENAA_20520</name>
</gene>